<sequence>MVRRGGFERGDIVLVGFNPAVGREQQGEGRPALVLSTRAFNQTGTALVAPITQGGNYARDAGFAVSLSGCGTETCGVVLINQARMVDLECCGAQKRETAPADVVEEVLARLQAIIE</sequence>
<dbReference type="NCBIfam" id="NF007320">
    <property type="entry name" value="PRK09812.1"/>
    <property type="match status" value="1"/>
</dbReference>
<dbReference type="RefSeq" id="WP_038476097.1">
    <property type="nucleotide sequence ID" value="NZ_CP009451.1"/>
</dbReference>
<dbReference type="Gene3D" id="2.30.30.110">
    <property type="match status" value="1"/>
</dbReference>
<dbReference type="PANTHER" id="PTHR33988:SF3">
    <property type="entry name" value="ENDORIBONUCLEASE TOXIN CHPB-RELATED"/>
    <property type="match status" value="1"/>
</dbReference>
<dbReference type="Pfam" id="PF02452">
    <property type="entry name" value="PemK_toxin"/>
    <property type="match status" value="1"/>
</dbReference>
<accession>A0A089REK3</accession>
<organism evidence="1 2">
    <name type="scientific">Cedecea neteri</name>
    <dbReference type="NCBI Taxonomy" id="158822"/>
    <lineage>
        <taxon>Bacteria</taxon>
        <taxon>Pseudomonadati</taxon>
        <taxon>Pseudomonadota</taxon>
        <taxon>Gammaproteobacteria</taxon>
        <taxon>Enterobacterales</taxon>
        <taxon>Enterobacteriaceae</taxon>
        <taxon>Cedecea</taxon>
    </lineage>
</organism>
<keyword evidence="2" id="KW-1185">Reference proteome</keyword>
<dbReference type="GO" id="GO:0006402">
    <property type="term" value="P:mRNA catabolic process"/>
    <property type="evidence" value="ECO:0007669"/>
    <property type="project" value="TreeGrafter"/>
</dbReference>
<dbReference type="GO" id="GO:0004521">
    <property type="term" value="F:RNA endonuclease activity"/>
    <property type="evidence" value="ECO:0007669"/>
    <property type="project" value="TreeGrafter"/>
</dbReference>
<gene>
    <name evidence="1" type="ORF">JT31_09890</name>
</gene>
<evidence type="ECO:0000313" key="1">
    <source>
        <dbReference type="EMBL" id="AIR04915.1"/>
    </source>
</evidence>
<dbReference type="AlphaFoldDB" id="A0A089REK3"/>
<dbReference type="KEGG" id="cnt:JT31_09890"/>
<dbReference type="GO" id="GO:0016075">
    <property type="term" value="P:rRNA catabolic process"/>
    <property type="evidence" value="ECO:0007669"/>
    <property type="project" value="TreeGrafter"/>
</dbReference>
<dbReference type="PANTHER" id="PTHR33988">
    <property type="entry name" value="ENDORIBONUCLEASE MAZF-RELATED"/>
    <property type="match status" value="1"/>
</dbReference>
<name>A0A089REK3_9ENTR</name>
<reference evidence="1 2" key="1">
    <citation type="submission" date="2014-09" db="EMBL/GenBank/DDBJ databases">
        <title>Cedecea neteri SSMD04 Genome Sequencing.</title>
        <authorList>
            <person name="Tan J.-Y."/>
        </authorList>
    </citation>
    <scope>NUCLEOTIDE SEQUENCE [LARGE SCALE GENOMIC DNA]</scope>
    <source>
        <strain evidence="1 2">SSMD04</strain>
    </source>
</reference>
<protein>
    <submittedName>
        <fullName evidence="1">Toxin ChpB</fullName>
    </submittedName>
</protein>
<dbReference type="InterPro" id="IPR003477">
    <property type="entry name" value="PemK-like"/>
</dbReference>
<dbReference type="EMBL" id="CP009451">
    <property type="protein sequence ID" value="AIR04915.1"/>
    <property type="molecule type" value="Genomic_DNA"/>
</dbReference>
<dbReference type="Proteomes" id="UP000029481">
    <property type="component" value="Chromosome"/>
</dbReference>
<dbReference type="InterPro" id="IPR011067">
    <property type="entry name" value="Plasmid_toxin/cell-grow_inhib"/>
</dbReference>
<proteinExistence type="predicted"/>
<evidence type="ECO:0000313" key="2">
    <source>
        <dbReference type="Proteomes" id="UP000029481"/>
    </source>
</evidence>
<dbReference type="GO" id="GO:0003677">
    <property type="term" value="F:DNA binding"/>
    <property type="evidence" value="ECO:0007669"/>
    <property type="project" value="InterPro"/>
</dbReference>
<dbReference type="SUPFAM" id="SSF50118">
    <property type="entry name" value="Cell growth inhibitor/plasmid maintenance toxic component"/>
    <property type="match status" value="1"/>
</dbReference>
<dbReference type="OrthoDB" id="9808744at2"/>